<name>A0A150JZI2_HEYCO</name>
<proteinExistence type="predicted"/>
<dbReference type="AlphaFoldDB" id="A0A150JZI2"/>
<comment type="caution">
    <text evidence="2">The sequence shown here is derived from an EMBL/GenBank/DDBJ whole genome shotgun (WGS) entry which is preliminary data.</text>
</comment>
<gene>
    <name evidence="2" type="ORF">B4098_0895</name>
</gene>
<reference evidence="2 3" key="1">
    <citation type="submission" date="2016-01" db="EMBL/GenBank/DDBJ databases">
        <title>Genome Sequences of Twelve Sporeforming Bacillus Species Isolated from Foods.</title>
        <authorList>
            <person name="Berendsen E.M."/>
            <person name="Wells-Bennik M.H."/>
            <person name="Krawcyk A.O."/>
            <person name="De Jong A."/>
            <person name="Holsappel S."/>
            <person name="Eijlander R.T."/>
            <person name="Kuipers O.P."/>
        </authorList>
    </citation>
    <scope>NUCLEOTIDE SEQUENCE [LARGE SCALE GENOMIC DNA]</scope>
    <source>
        <strain evidence="2 3">B4098</strain>
    </source>
</reference>
<accession>A0A150JZI2</accession>
<feature type="compositionally biased region" description="Basic residues" evidence="1">
    <location>
        <begin position="15"/>
        <end position="29"/>
    </location>
</feature>
<dbReference type="Proteomes" id="UP000075288">
    <property type="component" value="Unassembled WGS sequence"/>
</dbReference>
<evidence type="ECO:0000313" key="3">
    <source>
        <dbReference type="Proteomes" id="UP000075288"/>
    </source>
</evidence>
<dbReference type="EMBL" id="LQYG01000045">
    <property type="protein sequence ID" value="KYC62725.1"/>
    <property type="molecule type" value="Genomic_DNA"/>
</dbReference>
<protein>
    <submittedName>
        <fullName evidence="2">Uncharacterized protein</fullName>
    </submittedName>
</protein>
<sequence>MLCSAEKPVNPRQAKTGRKWPHTNRKIHGKKWDEMLSETVPPPNKKRKRKCSDKSCPGKVLPIH</sequence>
<evidence type="ECO:0000256" key="1">
    <source>
        <dbReference type="SAM" id="MobiDB-lite"/>
    </source>
</evidence>
<evidence type="ECO:0000313" key="2">
    <source>
        <dbReference type="EMBL" id="KYC62725.1"/>
    </source>
</evidence>
<organism evidence="2 3">
    <name type="scientific">Heyndrickxia coagulans</name>
    <name type="common">Weizmannia coagulans</name>
    <dbReference type="NCBI Taxonomy" id="1398"/>
    <lineage>
        <taxon>Bacteria</taxon>
        <taxon>Bacillati</taxon>
        <taxon>Bacillota</taxon>
        <taxon>Bacilli</taxon>
        <taxon>Bacillales</taxon>
        <taxon>Bacillaceae</taxon>
        <taxon>Heyndrickxia</taxon>
    </lineage>
</organism>
<feature type="region of interest" description="Disordered" evidence="1">
    <location>
        <begin position="1"/>
        <end position="64"/>
    </location>
</feature>